<evidence type="ECO:0000313" key="2">
    <source>
        <dbReference type="EMBL" id="SMO52739.1"/>
    </source>
</evidence>
<dbReference type="AlphaFoldDB" id="A0A521BZV5"/>
<dbReference type="InterPro" id="IPR008503">
    <property type="entry name" value="Asp_endopeptidase"/>
</dbReference>
<name>A0A521BZV5_SACCC</name>
<sequence>MLQNKKIVGRKEIAHFPELKLKHIHVKMDTGAYTSSMHCHSIVERDGRLYCNLLDPGHHAYKDEELVFEHYKQKKVRSSNGAVENRYKIASTIELLGESYKIDLTLTDRQNMKTPVLIGRKFLNKKFIVDVAKKYTHL</sequence>
<dbReference type="PANTHER" id="PTHR38037:SF2">
    <property type="entry name" value="ATP-DEPENDENT ZINC PROTEASE DOMAIN-CONTAINING PROTEIN-RELATED"/>
    <property type="match status" value="1"/>
</dbReference>
<keyword evidence="3" id="KW-1185">Reference proteome</keyword>
<evidence type="ECO:0000259" key="1">
    <source>
        <dbReference type="Pfam" id="PF05618"/>
    </source>
</evidence>
<organism evidence="2 3">
    <name type="scientific">Saccharicrinis carchari</name>
    <dbReference type="NCBI Taxonomy" id="1168039"/>
    <lineage>
        <taxon>Bacteria</taxon>
        <taxon>Pseudomonadati</taxon>
        <taxon>Bacteroidota</taxon>
        <taxon>Bacteroidia</taxon>
        <taxon>Marinilabiliales</taxon>
        <taxon>Marinilabiliaceae</taxon>
        <taxon>Saccharicrinis</taxon>
    </lineage>
</organism>
<dbReference type="Gene3D" id="2.40.70.10">
    <property type="entry name" value="Acid Proteases"/>
    <property type="match status" value="1"/>
</dbReference>
<dbReference type="PANTHER" id="PTHR38037">
    <property type="entry name" value="ZN_PROTEASE DOMAIN-CONTAINING PROTEIN"/>
    <property type="match status" value="1"/>
</dbReference>
<dbReference type="InterPro" id="IPR021109">
    <property type="entry name" value="Peptidase_aspartic_dom_sf"/>
</dbReference>
<feature type="domain" description="Retropepsin-like aspartic endopeptidase" evidence="1">
    <location>
        <begin position="7"/>
        <end position="136"/>
    </location>
</feature>
<reference evidence="2 3" key="1">
    <citation type="submission" date="2017-05" db="EMBL/GenBank/DDBJ databases">
        <authorList>
            <person name="Varghese N."/>
            <person name="Submissions S."/>
        </authorList>
    </citation>
    <scope>NUCLEOTIDE SEQUENCE [LARGE SCALE GENOMIC DNA]</scope>
    <source>
        <strain evidence="2 3">DSM 27040</strain>
    </source>
</reference>
<evidence type="ECO:0000313" key="3">
    <source>
        <dbReference type="Proteomes" id="UP000319040"/>
    </source>
</evidence>
<proteinExistence type="predicted"/>
<accession>A0A521BZV5</accession>
<dbReference type="RefSeq" id="WP_142532566.1">
    <property type="nucleotide sequence ID" value="NZ_FXTB01000002.1"/>
</dbReference>
<dbReference type="Pfam" id="PF05618">
    <property type="entry name" value="Zn_protease"/>
    <property type="match status" value="1"/>
</dbReference>
<gene>
    <name evidence="2" type="ORF">SAMN06265379_102266</name>
</gene>
<dbReference type="Proteomes" id="UP000319040">
    <property type="component" value="Unassembled WGS sequence"/>
</dbReference>
<dbReference type="SUPFAM" id="SSF50630">
    <property type="entry name" value="Acid proteases"/>
    <property type="match status" value="1"/>
</dbReference>
<dbReference type="OrthoDB" id="9782977at2"/>
<protein>
    <submittedName>
        <fullName evidence="2">Uncharacterized conserved protein</fullName>
    </submittedName>
</protein>
<dbReference type="EMBL" id="FXTB01000002">
    <property type="protein sequence ID" value="SMO52739.1"/>
    <property type="molecule type" value="Genomic_DNA"/>
</dbReference>